<evidence type="ECO:0000313" key="2">
    <source>
        <dbReference type="EMBL" id="MBB3061908.1"/>
    </source>
</evidence>
<feature type="domain" description="HTH cro/C1-type" evidence="1">
    <location>
        <begin position="31"/>
        <end position="74"/>
    </location>
</feature>
<keyword evidence="3" id="KW-1185">Reference proteome</keyword>
<dbReference type="Gene3D" id="1.10.260.40">
    <property type="entry name" value="lambda repressor-like DNA-binding domains"/>
    <property type="match status" value="1"/>
</dbReference>
<dbReference type="Proteomes" id="UP000535937">
    <property type="component" value="Unassembled WGS sequence"/>
</dbReference>
<dbReference type="SUPFAM" id="SSF47413">
    <property type="entry name" value="lambda repressor-like DNA-binding domains"/>
    <property type="match status" value="1"/>
</dbReference>
<dbReference type="InterPro" id="IPR010982">
    <property type="entry name" value="Lambda_DNA-bd_dom_sf"/>
</dbReference>
<sequence>MTDEQRTEGSIPDSRIEQLPSRIKLAMNGASIRAFAEKAGIAEGTLRNLISGGIPRLDNVLRIADAAEVSAAWLATGEGQMRPWEESASGGSLYGISTFQEVIDRVEERLKQEETIPVPPARVLREPELLQAKQQLVSVPQNDGVRSHADWLLIHVFGEIPPTRQGELRKLSMPARLRRADEALTEMEKEMNYKPPAIWREVLKSLIFSHGLDEAGAALLLDRLRLEFEARK</sequence>
<dbReference type="Pfam" id="PF07022">
    <property type="entry name" value="Phage_CI_repr"/>
    <property type="match status" value="1"/>
</dbReference>
<dbReference type="EMBL" id="JACHWZ010000012">
    <property type="protein sequence ID" value="MBB3061908.1"/>
    <property type="molecule type" value="Genomic_DNA"/>
</dbReference>
<dbReference type="AlphaFoldDB" id="A0A7W4WCV0"/>
<gene>
    <name evidence="2" type="ORF">FHS09_002751</name>
</gene>
<evidence type="ECO:0000259" key="1">
    <source>
        <dbReference type="PROSITE" id="PS50943"/>
    </source>
</evidence>
<reference evidence="2 3" key="1">
    <citation type="submission" date="2020-08" db="EMBL/GenBank/DDBJ databases">
        <title>Genomic Encyclopedia of Type Strains, Phase III (KMG-III): the genomes of soil and plant-associated and newly described type strains.</title>
        <authorList>
            <person name="Whitman W."/>
        </authorList>
    </citation>
    <scope>NUCLEOTIDE SEQUENCE [LARGE SCALE GENOMIC DNA]</scope>
    <source>
        <strain evidence="2 3">CECT 8799</strain>
    </source>
</reference>
<dbReference type="RefSeq" id="WP_183460727.1">
    <property type="nucleotide sequence ID" value="NZ_JACHWZ010000012.1"/>
</dbReference>
<dbReference type="GO" id="GO:0045892">
    <property type="term" value="P:negative regulation of DNA-templated transcription"/>
    <property type="evidence" value="ECO:0007669"/>
    <property type="project" value="InterPro"/>
</dbReference>
<dbReference type="PROSITE" id="PS50943">
    <property type="entry name" value="HTH_CROC1"/>
    <property type="match status" value="1"/>
</dbReference>
<dbReference type="GO" id="GO:0003677">
    <property type="term" value="F:DNA binding"/>
    <property type="evidence" value="ECO:0007669"/>
    <property type="project" value="InterPro"/>
</dbReference>
<comment type="caution">
    <text evidence="2">The sequence shown here is derived from an EMBL/GenBank/DDBJ whole genome shotgun (WGS) entry which is preliminary data.</text>
</comment>
<organism evidence="2 3">
    <name type="scientific">Microbulbifer rhizosphaerae</name>
    <dbReference type="NCBI Taxonomy" id="1562603"/>
    <lineage>
        <taxon>Bacteria</taxon>
        <taxon>Pseudomonadati</taxon>
        <taxon>Pseudomonadota</taxon>
        <taxon>Gammaproteobacteria</taxon>
        <taxon>Cellvibrionales</taxon>
        <taxon>Microbulbiferaceae</taxon>
        <taxon>Microbulbifer</taxon>
    </lineage>
</organism>
<dbReference type="CDD" id="cd00093">
    <property type="entry name" value="HTH_XRE"/>
    <property type="match status" value="1"/>
</dbReference>
<dbReference type="SMART" id="SM00530">
    <property type="entry name" value="HTH_XRE"/>
    <property type="match status" value="1"/>
</dbReference>
<accession>A0A7W4WCV0</accession>
<evidence type="ECO:0000313" key="3">
    <source>
        <dbReference type="Proteomes" id="UP000535937"/>
    </source>
</evidence>
<dbReference type="InterPro" id="IPR001387">
    <property type="entry name" value="Cro/C1-type_HTH"/>
</dbReference>
<name>A0A7W4WCV0_9GAMM</name>
<protein>
    <submittedName>
        <fullName evidence="2">Lambda repressor-like predicted transcriptional regulator</fullName>
    </submittedName>
</protein>
<proteinExistence type="predicted"/>
<dbReference type="InterPro" id="IPR010744">
    <property type="entry name" value="Phage_CI_N"/>
</dbReference>